<proteinExistence type="predicted"/>
<organism evidence="1 2">
    <name type="scientific">Aureitalea marina</name>
    <dbReference type="NCBI Taxonomy" id="930804"/>
    <lineage>
        <taxon>Bacteria</taxon>
        <taxon>Pseudomonadati</taxon>
        <taxon>Bacteroidota</taxon>
        <taxon>Flavobacteriia</taxon>
        <taxon>Flavobacteriales</taxon>
        <taxon>Flavobacteriaceae</taxon>
        <taxon>Aureitalea</taxon>
    </lineage>
</organism>
<gene>
    <name evidence="1" type="ORF">BST85_07055</name>
</gene>
<evidence type="ECO:0000313" key="2">
    <source>
        <dbReference type="Proteomes" id="UP000239800"/>
    </source>
</evidence>
<evidence type="ECO:0008006" key="3">
    <source>
        <dbReference type="Google" id="ProtNLM"/>
    </source>
</evidence>
<dbReference type="EMBL" id="MQUB01000001">
    <property type="protein sequence ID" value="PQB04678.1"/>
    <property type="molecule type" value="Genomic_DNA"/>
</dbReference>
<keyword evidence="2" id="KW-1185">Reference proteome</keyword>
<reference evidence="1 2" key="1">
    <citation type="submission" date="2016-11" db="EMBL/GenBank/DDBJ databases">
        <title>Trade-off between light-utilization and light-protection in marine flavobacteria.</title>
        <authorList>
            <person name="Kumagai Y."/>
        </authorList>
    </citation>
    <scope>NUCLEOTIDE SEQUENCE [LARGE SCALE GENOMIC DNA]</scope>
    <source>
        <strain evidence="1 2">NBRC 107741</strain>
    </source>
</reference>
<dbReference type="AlphaFoldDB" id="A0A2S7KQ19"/>
<sequence length="254" mass="28161">MLLGTPAIAQVTNLDFNEETDKKDWSFSFTPYALLAAQSTDVGGEKIRQSFNDLSSITNAGFQFVSTVRYKRFSFSVDGTFATLGIEEESGPVSIEVGIKQNIIDLRGGYTFYSTFQSEETDIAKGWSIEGTLGGKNWVNNLVIDLNIDLGPIGSIQERIREPLSWWDMMVGVRTNILVSPKVLLGASFSVGGFGIGDSSKFTHDLTYINAFRVWRYMTINAGFRSFKYKRIDNGLETKVNVLGPLLGVSFILN</sequence>
<name>A0A2S7KQ19_9FLAO</name>
<accession>A0A2S7KQ19</accession>
<dbReference type="Proteomes" id="UP000239800">
    <property type="component" value="Unassembled WGS sequence"/>
</dbReference>
<comment type="caution">
    <text evidence="1">The sequence shown here is derived from an EMBL/GenBank/DDBJ whole genome shotgun (WGS) entry which is preliminary data.</text>
</comment>
<evidence type="ECO:0000313" key="1">
    <source>
        <dbReference type="EMBL" id="PQB04678.1"/>
    </source>
</evidence>
<protein>
    <recommendedName>
        <fullName evidence="3">Outer membrane protein beta-barrel domain-containing protein</fullName>
    </recommendedName>
</protein>